<sequence>MKGKFVFGLYIIAFFLSFSSCFFTVVLAQEVIHISGKVTTTNGETAPGVSVRVKGKRQGTTTDVNGLFQVQATSSDILIFSQIGMASQEVPVDQIGIPGLKHLLSTKAFGVEQMLLLPLTLFLKMY</sequence>
<dbReference type="RefSeq" id="WP_093324806.1">
    <property type="nucleotide sequence ID" value="NZ_FOAF01000002.1"/>
</dbReference>
<dbReference type="Proteomes" id="UP000199421">
    <property type="component" value="Unassembled WGS sequence"/>
</dbReference>
<gene>
    <name evidence="1" type="ORF">SAMN05661044_02576</name>
</gene>
<dbReference type="EMBL" id="FOAF01000002">
    <property type="protein sequence ID" value="SEL46772.1"/>
    <property type="molecule type" value="Genomic_DNA"/>
</dbReference>
<dbReference type="STRING" id="407022.SAMN05661044_02576"/>
<dbReference type="PROSITE" id="PS51257">
    <property type="entry name" value="PROKAR_LIPOPROTEIN"/>
    <property type="match status" value="1"/>
</dbReference>
<name>A0A1H7QFK3_OLID1</name>
<evidence type="ECO:0000313" key="1">
    <source>
        <dbReference type="EMBL" id="SEL46772.1"/>
    </source>
</evidence>
<organism evidence="1 2">
    <name type="scientific">Olivibacter domesticus</name>
    <name type="common">Pseudosphingobacterium domesticum</name>
    <dbReference type="NCBI Taxonomy" id="407022"/>
    <lineage>
        <taxon>Bacteria</taxon>
        <taxon>Pseudomonadati</taxon>
        <taxon>Bacteroidota</taxon>
        <taxon>Sphingobacteriia</taxon>
        <taxon>Sphingobacteriales</taxon>
        <taxon>Sphingobacteriaceae</taxon>
        <taxon>Olivibacter</taxon>
    </lineage>
</organism>
<dbReference type="SUPFAM" id="SSF49464">
    <property type="entry name" value="Carboxypeptidase regulatory domain-like"/>
    <property type="match status" value="1"/>
</dbReference>
<evidence type="ECO:0000313" key="2">
    <source>
        <dbReference type="Proteomes" id="UP000199421"/>
    </source>
</evidence>
<protein>
    <submittedName>
        <fullName evidence="1">CarboxypepD_reg-like domain-containing protein</fullName>
    </submittedName>
</protein>
<reference evidence="2" key="1">
    <citation type="submission" date="2016-10" db="EMBL/GenBank/DDBJ databases">
        <authorList>
            <person name="Varghese N."/>
            <person name="Submissions S."/>
        </authorList>
    </citation>
    <scope>NUCLEOTIDE SEQUENCE [LARGE SCALE GENOMIC DNA]</scope>
    <source>
        <strain evidence="2">DSM 18733</strain>
    </source>
</reference>
<dbReference type="Gene3D" id="2.60.40.1120">
    <property type="entry name" value="Carboxypeptidase-like, regulatory domain"/>
    <property type="match status" value="1"/>
</dbReference>
<proteinExistence type="predicted"/>
<dbReference type="Pfam" id="PF13715">
    <property type="entry name" value="CarbopepD_reg_2"/>
    <property type="match status" value="1"/>
</dbReference>
<dbReference type="InterPro" id="IPR008969">
    <property type="entry name" value="CarboxyPept-like_regulatory"/>
</dbReference>
<dbReference type="AlphaFoldDB" id="A0A1H7QFK3"/>
<dbReference type="OrthoDB" id="7432683at2"/>
<accession>A0A1H7QFK3</accession>
<keyword evidence="2" id="KW-1185">Reference proteome</keyword>